<dbReference type="GeneID" id="85351455"/>
<name>A0AA39JWX5_ARMTA</name>
<protein>
    <submittedName>
        <fullName evidence="1">Uncharacterized protein</fullName>
    </submittedName>
</protein>
<keyword evidence="2" id="KW-1185">Reference proteome</keyword>
<dbReference type="EMBL" id="JAUEPS010000040">
    <property type="protein sequence ID" value="KAK0448944.1"/>
    <property type="molecule type" value="Genomic_DNA"/>
</dbReference>
<comment type="caution">
    <text evidence="1">The sequence shown here is derived from an EMBL/GenBank/DDBJ whole genome shotgun (WGS) entry which is preliminary data.</text>
</comment>
<reference evidence="1" key="1">
    <citation type="submission" date="2023-06" db="EMBL/GenBank/DDBJ databases">
        <authorList>
            <consortium name="Lawrence Berkeley National Laboratory"/>
            <person name="Ahrendt S."/>
            <person name="Sahu N."/>
            <person name="Indic B."/>
            <person name="Wong-Bajracharya J."/>
            <person name="Merenyi Z."/>
            <person name="Ke H.-M."/>
            <person name="Monk M."/>
            <person name="Kocsube S."/>
            <person name="Drula E."/>
            <person name="Lipzen A."/>
            <person name="Balint B."/>
            <person name="Henrissat B."/>
            <person name="Andreopoulos B."/>
            <person name="Martin F.M."/>
            <person name="Harder C.B."/>
            <person name="Rigling D."/>
            <person name="Ford K.L."/>
            <person name="Foster G.D."/>
            <person name="Pangilinan J."/>
            <person name="Papanicolaou A."/>
            <person name="Barry K."/>
            <person name="LaButti K."/>
            <person name="Viragh M."/>
            <person name="Koriabine M."/>
            <person name="Yan M."/>
            <person name="Riley R."/>
            <person name="Champramary S."/>
            <person name="Plett K.L."/>
            <person name="Tsai I.J."/>
            <person name="Slot J."/>
            <person name="Sipos G."/>
            <person name="Plett J."/>
            <person name="Nagy L.G."/>
            <person name="Grigoriev I.V."/>
        </authorList>
    </citation>
    <scope>NUCLEOTIDE SEQUENCE</scope>
    <source>
        <strain evidence="1">CCBAS 213</strain>
    </source>
</reference>
<accession>A0AA39JWX5</accession>
<evidence type="ECO:0000313" key="2">
    <source>
        <dbReference type="Proteomes" id="UP001175211"/>
    </source>
</evidence>
<organism evidence="1 2">
    <name type="scientific">Armillaria tabescens</name>
    <name type="common">Ringless honey mushroom</name>
    <name type="synonym">Agaricus tabescens</name>
    <dbReference type="NCBI Taxonomy" id="1929756"/>
    <lineage>
        <taxon>Eukaryota</taxon>
        <taxon>Fungi</taxon>
        <taxon>Dikarya</taxon>
        <taxon>Basidiomycota</taxon>
        <taxon>Agaricomycotina</taxon>
        <taxon>Agaricomycetes</taxon>
        <taxon>Agaricomycetidae</taxon>
        <taxon>Agaricales</taxon>
        <taxon>Marasmiineae</taxon>
        <taxon>Physalacriaceae</taxon>
        <taxon>Desarmillaria</taxon>
    </lineage>
</organism>
<sequence>MAKQKIASLEQEMASRNEELIQLHTDLEREKAVRTDERRLLDIRTRELQDAHAYSMISDSLSSAELVAKVESLNAEVYQVSAYMVDSMTFGTRNDFENARAEAVHYFGSYIIDLLCSPMNEETRIQVVQIAVQASLIQTCADFISMWHTERRTDANLSRLYAQIRATNTQVVAGRWRAMTRSGLKYEFLADVKKEWINIIVRKLAILFIFAGWTSVGTDPSWDACTSFLVGKYGERIEEVVHLAIDLDRGMGESVVSGDIVVFSVSRGSTFVPDTMENGDGERAVLDSDHVLCTCELGLKVSRSVEKNGYSEKPLTILIKPKVILYSTISEIIHRM</sequence>
<dbReference type="AlphaFoldDB" id="A0AA39JWX5"/>
<gene>
    <name evidence="1" type="ORF">EV420DRAFT_1275565</name>
</gene>
<evidence type="ECO:0000313" key="1">
    <source>
        <dbReference type="EMBL" id="KAK0448944.1"/>
    </source>
</evidence>
<proteinExistence type="predicted"/>
<dbReference type="RefSeq" id="XP_060326659.1">
    <property type="nucleotide sequence ID" value="XM_060467907.1"/>
</dbReference>
<dbReference type="Proteomes" id="UP001175211">
    <property type="component" value="Unassembled WGS sequence"/>
</dbReference>